<dbReference type="Proteomes" id="UP000095283">
    <property type="component" value="Unplaced"/>
</dbReference>
<organism evidence="1 2">
    <name type="scientific">Heterorhabditis bacteriophora</name>
    <name type="common">Entomopathogenic nematode worm</name>
    <dbReference type="NCBI Taxonomy" id="37862"/>
    <lineage>
        <taxon>Eukaryota</taxon>
        <taxon>Metazoa</taxon>
        <taxon>Ecdysozoa</taxon>
        <taxon>Nematoda</taxon>
        <taxon>Chromadorea</taxon>
        <taxon>Rhabditida</taxon>
        <taxon>Rhabditina</taxon>
        <taxon>Rhabditomorpha</taxon>
        <taxon>Strongyloidea</taxon>
        <taxon>Heterorhabditidae</taxon>
        <taxon>Heterorhabditis</taxon>
    </lineage>
</organism>
<dbReference type="WBParaSite" id="Hba_01274">
    <property type="protein sequence ID" value="Hba_01274"/>
    <property type="gene ID" value="Hba_01274"/>
</dbReference>
<evidence type="ECO:0000313" key="1">
    <source>
        <dbReference type="Proteomes" id="UP000095283"/>
    </source>
</evidence>
<reference evidence="2" key="1">
    <citation type="submission" date="2016-11" db="UniProtKB">
        <authorList>
            <consortium name="WormBaseParasite"/>
        </authorList>
    </citation>
    <scope>IDENTIFICATION</scope>
</reference>
<evidence type="ECO:0000313" key="2">
    <source>
        <dbReference type="WBParaSite" id="Hba_01274"/>
    </source>
</evidence>
<proteinExistence type="predicted"/>
<keyword evidence="1" id="KW-1185">Reference proteome</keyword>
<protein>
    <submittedName>
        <fullName evidence="2">Transmembrane protein</fullName>
    </submittedName>
</protein>
<sequence length="146" mass="16942">MSYWYHSSRIWSIPSSLGRRCSSKNDTNSRFQVLLIGIEWEKAVLVLFHNLCFFWSFLDGNNLIVQYGFSRKLNIGEENVVLSTVFGNGLAVSPWIGKPFTKWRQLTCKTLLKINLYFTVPRSLFSSSRIAISIQYLIAGKYYRLL</sequence>
<name>A0A1I7W9D9_HETBA</name>
<accession>A0A1I7W9D9</accession>
<dbReference type="AlphaFoldDB" id="A0A1I7W9D9"/>